<evidence type="ECO:0000256" key="1">
    <source>
        <dbReference type="SAM" id="MobiDB-lite"/>
    </source>
</evidence>
<accession>A0A9N7V963</accession>
<dbReference type="EMBL" id="CADEAL010003966">
    <property type="protein sequence ID" value="CAB1448128.1"/>
    <property type="molecule type" value="Genomic_DNA"/>
</dbReference>
<dbReference type="Proteomes" id="UP001153269">
    <property type="component" value="Unassembled WGS sequence"/>
</dbReference>
<sequence>MRLQADRKLEQQVNRKKRVLVSWEPAEENRTLAPAPAQEDKWRPEEGERGRGRGRRGGGNDGGQSQEGHGGEERKQRNTTGKYPGKKDRGTLYLQSWSA</sequence>
<feature type="compositionally biased region" description="Basic and acidic residues" evidence="1">
    <location>
        <begin position="1"/>
        <end position="10"/>
    </location>
</feature>
<keyword evidence="3" id="KW-1185">Reference proteome</keyword>
<comment type="caution">
    <text evidence="2">The sequence shown here is derived from an EMBL/GenBank/DDBJ whole genome shotgun (WGS) entry which is preliminary data.</text>
</comment>
<dbReference type="AlphaFoldDB" id="A0A9N7V963"/>
<feature type="region of interest" description="Disordered" evidence="1">
    <location>
        <begin position="1"/>
        <end position="99"/>
    </location>
</feature>
<protein>
    <submittedName>
        <fullName evidence="2">Uncharacterized protein</fullName>
    </submittedName>
</protein>
<evidence type="ECO:0000313" key="3">
    <source>
        <dbReference type="Proteomes" id="UP001153269"/>
    </source>
</evidence>
<reference evidence="2" key="1">
    <citation type="submission" date="2020-03" db="EMBL/GenBank/DDBJ databases">
        <authorList>
            <person name="Weist P."/>
        </authorList>
    </citation>
    <scope>NUCLEOTIDE SEQUENCE</scope>
</reference>
<proteinExistence type="predicted"/>
<name>A0A9N7V963_PLEPL</name>
<evidence type="ECO:0000313" key="2">
    <source>
        <dbReference type="EMBL" id="CAB1448128.1"/>
    </source>
</evidence>
<gene>
    <name evidence="2" type="ORF">PLEPLA_LOCUS35791</name>
</gene>
<feature type="compositionally biased region" description="Basic and acidic residues" evidence="1">
    <location>
        <begin position="38"/>
        <end position="51"/>
    </location>
</feature>
<organism evidence="2 3">
    <name type="scientific">Pleuronectes platessa</name>
    <name type="common">European plaice</name>
    <dbReference type="NCBI Taxonomy" id="8262"/>
    <lineage>
        <taxon>Eukaryota</taxon>
        <taxon>Metazoa</taxon>
        <taxon>Chordata</taxon>
        <taxon>Craniata</taxon>
        <taxon>Vertebrata</taxon>
        <taxon>Euteleostomi</taxon>
        <taxon>Actinopterygii</taxon>
        <taxon>Neopterygii</taxon>
        <taxon>Teleostei</taxon>
        <taxon>Neoteleostei</taxon>
        <taxon>Acanthomorphata</taxon>
        <taxon>Carangaria</taxon>
        <taxon>Pleuronectiformes</taxon>
        <taxon>Pleuronectoidei</taxon>
        <taxon>Pleuronectidae</taxon>
        <taxon>Pleuronectes</taxon>
    </lineage>
</organism>